<sequence length="323" mass="36563">MEKCICPFDFQEFSSRELLESHFTKNHTRPEKETSLPELVFSSGSYLSIDDSPPEPVAAMKECLSSALKNVKLPQNPLSEFGEISENKLLQISNSPHIGALAELKLKNKGLSIFDSNERFTVSRLNNLTHLDLSFNYITDLSGVSQCINLSYLNLSKNIIEDLGPVHCLLKLVTLKASDNRIKDISPVGNCKKLIKLELHKNQIFSFERTMGILIGLPRLLNLSLLANPFIIKTKDAKEKIINSLNIEKLDKEPVKRHKINEPNVKRVSYIRNKLATDPGMERPSNQELQKQVNELKNENVSLKQELSKVRAVMKKLSISEVF</sequence>
<gene>
    <name evidence="4" type="ORF">SteCoe_26665</name>
</gene>
<protein>
    <submittedName>
        <fullName evidence="4">Uncharacterized protein</fullName>
    </submittedName>
</protein>
<accession>A0A1R2BCA7</accession>
<evidence type="ECO:0000313" key="5">
    <source>
        <dbReference type="Proteomes" id="UP000187209"/>
    </source>
</evidence>
<dbReference type="PROSITE" id="PS51450">
    <property type="entry name" value="LRR"/>
    <property type="match status" value="3"/>
</dbReference>
<dbReference type="SUPFAM" id="SSF52058">
    <property type="entry name" value="L domain-like"/>
    <property type="match status" value="1"/>
</dbReference>
<dbReference type="Gene3D" id="3.80.10.10">
    <property type="entry name" value="Ribonuclease Inhibitor"/>
    <property type="match status" value="1"/>
</dbReference>
<dbReference type="OrthoDB" id="1904536at2759"/>
<keyword evidence="5" id="KW-1185">Reference proteome</keyword>
<organism evidence="4 5">
    <name type="scientific">Stentor coeruleus</name>
    <dbReference type="NCBI Taxonomy" id="5963"/>
    <lineage>
        <taxon>Eukaryota</taxon>
        <taxon>Sar</taxon>
        <taxon>Alveolata</taxon>
        <taxon>Ciliophora</taxon>
        <taxon>Postciliodesmatophora</taxon>
        <taxon>Heterotrichea</taxon>
        <taxon>Heterotrichida</taxon>
        <taxon>Stentoridae</taxon>
        <taxon>Stentor</taxon>
    </lineage>
</organism>
<dbReference type="Proteomes" id="UP000187209">
    <property type="component" value="Unassembled WGS sequence"/>
</dbReference>
<evidence type="ECO:0000256" key="3">
    <source>
        <dbReference type="SAM" id="Coils"/>
    </source>
</evidence>
<dbReference type="PANTHER" id="PTHR18849">
    <property type="entry name" value="LEUCINE RICH REPEAT PROTEIN"/>
    <property type="match status" value="1"/>
</dbReference>
<proteinExistence type="predicted"/>
<evidence type="ECO:0000256" key="1">
    <source>
        <dbReference type="ARBA" id="ARBA00022614"/>
    </source>
</evidence>
<evidence type="ECO:0000256" key="2">
    <source>
        <dbReference type="ARBA" id="ARBA00022737"/>
    </source>
</evidence>
<name>A0A1R2BCA7_9CILI</name>
<dbReference type="InterPro" id="IPR001611">
    <property type="entry name" value="Leu-rich_rpt"/>
</dbReference>
<dbReference type="PANTHER" id="PTHR18849:SF0">
    <property type="entry name" value="CILIA- AND FLAGELLA-ASSOCIATED PROTEIN 410-RELATED"/>
    <property type="match status" value="1"/>
</dbReference>
<comment type="caution">
    <text evidence="4">The sequence shown here is derived from an EMBL/GenBank/DDBJ whole genome shotgun (WGS) entry which is preliminary data.</text>
</comment>
<keyword evidence="2" id="KW-0677">Repeat</keyword>
<dbReference type="EMBL" id="MPUH01000753">
    <property type="protein sequence ID" value="OMJ74409.1"/>
    <property type="molecule type" value="Genomic_DNA"/>
</dbReference>
<reference evidence="4 5" key="1">
    <citation type="submission" date="2016-11" db="EMBL/GenBank/DDBJ databases">
        <title>The macronuclear genome of Stentor coeruleus: a giant cell with tiny introns.</title>
        <authorList>
            <person name="Slabodnick M."/>
            <person name="Ruby J.G."/>
            <person name="Reiff S.B."/>
            <person name="Swart E.C."/>
            <person name="Gosai S."/>
            <person name="Prabakaran S."/>
            <person name="Witkowska E."/>
            <person name="Larue G.E."/>
            <person name="Fisher S."/>
            <person name="Freeman R.M."/>
            <person name="Gunawardena J."/>
            <person name="Chu W."/>
            <person name="Stover N.A."/>
            <person name="Gregory B.D."/>
            <person name="Nowacki M."/>
            <person name="Derisi J."/>
            <person name="Roy S.W."/>
            <person name="Marshall W.F."/>
            <person name="Sood P."/>
        </authorList>
    </citation>
    <scope>NUCLEOTIDE SEQUENCE [LARGE SCALE GENOMIC DNA]</scope>
    <source>
        <strain evidence="4">WM001</strain>
    </source>
</reference>
<evidence type="ECO:0000313" key="4">
    <source>
        <dbReference type="EMBL" id="OMJ74409.1"/>
    </source>
</evidence>
<feature type="coiled-coil region" evidence="3">
    <location>
        <begin position="286"/>
        <end position="313"/>
    </location>
</feature>
<dbReference type="InterPro" id="IPR032675">
    <property type="entry name" value="LRR_dom_sf"/>
</dbReference>
<dbReference type="SMART" id="SM00365">
    <property type="entry name" value="LRR_SD22"/>
    <property type="match status" value="2"/>
</dbReference>
<keyword evidence="3" id="KW-0175">Coiled coil</keyword>
<keyword evidence="1" id="KW-0433">Leucine-rich repeat</keyword>
<dbReference type="InterPro" id="IPR025875">
    <property type="entry name" value="Leu-rich_rpt_4"/>
</dbReference>
<dbReference type="Pfam" id="PF12799">
    <property type="entry name" value="LRR_4"/>
    <property type="match status" value="1"/>
</dbReference>
<dbReference type="AlphaFoldDB" id="A0A1R2BCA7"/>